<gene>
    <name evidence="1" type="ORF">SAMN04489732_118175</name>
</gene>
<dbReference type="SUPFAM" id="SSF52540">
    <property type="entry name" value="P-loop containing nucleoside triphosphate hydrolases"/>
    <property type="match status" value="1"/>
</dbReference>
<name>A0A1H8YIW5_9PSEU</name>
<dbReference type="EMBL" id="FOEF01000018">
    <property type="protein sequence ID" value="SEP52079.1"/>
    <property type="molecule type" value="Genomic_DNA"/>
</dbReference>
<accession>A0A1H8YIW5</accession>
<dbReference type="PANTHER" id="PTHR37816:SF1">
    <property type="entry name" value="TOXIN"/>
    <property type="match status" value="1"/>
</dbReference>
<organism evidence="1 2">
    <name type="scientific">Amycolatopsis saalfeldensis</name>
    <dbReference type="NCBI Taxonomy" id="394193"/>
    <lineage>
        <taxon>Bacteria</taxon>
        <taxon>Bacillati</taxon>
        <taxon>Actinomycetota</taxon>
        <taxon>Actinomycetes</taxon>
        <taxon>Pseudonocardiales</taxon>
        <taxon>Pseudonocardiaceae</taxon>
        <taxon>Amycolatopsis</taxon>
    </lineage>
</organism>
<dbReference type="InterPro" id="IPR052922">
    <property type="entry name" value="Cytidylate_Kinase-2"/>
</dbReference>
<protein>
    <submittedName>
        <fullName evidence="1">Adenylate kinase</fullName>
    </submittedName>
</protein>
<dbReference type="GO" id="GO:0016301">
    <property type="term" value="F:kinase activity"/>
    <property type="evidence" value="ECO:0007669"/>
    <property type="project" value="UniProtKB-KW"/>
</dbReference>
<evidence type="ECO:0000313" key="2">
    <source>
        <dbReference type="Proteomes" id="UP000198582"/>
    </source>
</evidence>
<dbReference type="RefSeq" id="WP_091624753.1">
    <property type="nucleotide sequence ID" value="NZ_FOEF01000018.1"/>
</dbReference>
<reference evidence="1 2" key="1">
    <citation type="submission" date="2016-10" db="EMBL/GenBank/DDBJ databases">
        <authorList>
            <person name="de Groot N.N."/>
        </authorList>
    </citation>
    <scope>NUCLEOTIDE SEQUENCE [LARGE SCALE GENOMIC DNA]</scope>
    <source>
        <strain evidence="1 2">DSM 44993</strain>
    </source>
</reference>
<proteinExistence type="predicted"/>
<keyword evidence="1" id="KW-0418">Kinase</keyword>
<sequence>MLRRVLVFGCSGSGKSTLARRLAARLNVPVTHLDHLYWRPDWVEAPLSDFRAAQAAAVQTNGWVIDGNYSGTMDIRFPLADTVVFLDVSRWTSLRRVLLRTLRERGQDTQAPGCLSKVDLEFIRWIWTWRTSHRSRLLSRIAAEAPTARQVLLSSSREVEAFLRSV</sequence>
<evidence type="ECO:0000313" key="1">
    <source>
        <dbReference type="EMBL" id="SEP52079.1"/>
    </source>
</evidence>
<dbReference type="Proteomes" id="UP000198582">
    <property type="component" value="Unassembled WGS sequence"/>
</dbReference>
<dbReference type="OrthoDB" id="3199600at2"/>
<dbReference type="STRING" id="394193.SAMN04489732_118175"/>
<dbReference type="Gene3D" id="3.40.50.300">
    <property type="entry name" value="P-loop containing nucleotide triphosphate hydrolases"/>
    <property type="match status" value="1"/>
</dbReference>
<dbReference type="PANTHER" id="PTHR37816">
    <property type="entry name" value="YALI0E33011P"/>
    <property type="match status" value="1"/>
</dbReference>
<dbReference type="AlphaFoldDB" id="A0A1H8YIW5"/>
<keyword evidence="1" id="KW-0808">Transferase</keyword>
<dbReference type="InterPro" id="IPR027417">
    <property type="entry name" value="P-loop_NTPase"/>
</dbReference>
<keyword evidence="2" id="KW-1185">Reference proteome</keyword>